<dbReference type="GO" id="GO:0006310">
    <property type="term" value="P:DNA recombination"/>
    <property type="evidence" value="ECO:0007669"/>
    <property type="project" value="UniProtKB-KW"/>
</dbReference>
<accession>C0E1A3</accession>
<dbReference type="GO" id="GO:0003677">
    <property type="term" value="F:DNA binding"/>
    <property type="evidence" value="ECO:0007669"/>
    <property type="project" value="InterPro"/>
</dbReference>
<dbReference type="PANTHER" id="PTHR30349:SF64">
    <property type="entry name" value="PROPHAGE INTEGRASE INTD-RELATED"/>
    <property type="match status" value="1"/>
</dbReference>
<dbReference type="GO" id="GO:0015074">
    <property type="term" value="P:DNA integration"/>
    <property type="evidence" value="ECO:0007669"/>
    <property type="project" value="InterPro"/>
</dbReference>
<proteinExistence type="predicted"/>
<dbReference type="InterPro" id="IPR013762">
    <property type="entry name" value="Integrase-like_cat_sf"/>
</dbReference>
<keyword evidence="1" id="KW-0233">DNA recombination</keyword>
<dbReference type="PANTHER" id="PTHR30349">
    <property type="entry name" value="PHAGE INTEGRASE-RELATED"/>
    <property type="match status" value="1"/>
</dbReference>
<dbReference type="RefSeq" id="WP_005520165.1">
    <property type="nucleotide sequence ID" value="NZ_EQ973328.1"/>
</dbReference>
<evidence type="ECO:0000259" key="2">
    <source>
        <dbReference type="PROSITE" id="PS51898"/>
    </source>
</evidence>
<dbReference type="InterPro" id="IPR002104">
    <property type="entry name" value="Integrase_catalytic"/>
</dbReference>
<sequence length="294" mass="33300">MLFSDRPTLTPIPYEWHEAIRQWEMNLRARGMKESTVETRVKHLRSLALQKVADTPMGVTSKLLVQWAGVKNWSPETRHSYYMSLITFFHYYLPTGVENPTKEICHSISRPSPVPRPAPEEVIREALAKAYKLRDQRPAVIIRLAAELGLRRSEIACLHMTDLKGHVGNRWLVIHGKGGKQRVLPCPETLAHAIKSVSSDDNGWVFPGKIDGHLSPRWIAKLATRVLAESWTLHTLRHRFATVAYNEGGHDLLTIQQAMGHENIATTQRYTKYQPDALKAIIGVTQIFPDNAAP</sequence>
<dbReference type="SUPFAM" id="SSF56349">
    <property type="entry name" value="DNA breaking-rejoining enzymes"/>
    <property type="match status" value="1"/>
</dbReference>
<organism evidence="3 4">
    <name type="scientific">Corynebacterium matruchotii ATCC 33806</name>
    <dbReference type="NCBI Taxonomy" id="566549"/>
    <lineage>
        <taxon>Bacteria</taxon>
        <taxon>Bacillati</taxon>
        <taxon>Actinomycetota</taxon>
        <taxon>Actinomycetes</taxon>
        <taxon>Mycobacteriales</taxon>
        <taxon>Corynebacteriaceae</taxon>
        <taxon>Corynebacterium</taxon>
    </lineage>
</organism>
<dbReference type="InterPro" id="IPR050090">
    <property type="entry name" value="Tyrosine_recombinase_XerCD"/>
</dbReference>
<protein>
    <submittedName>
        <fullName evidence="3">Site-specific recombinase, phage integrase family</fullName>
    </submittedName>
</protein>
<feature type="domain" description="Tyr recombinase" evidence="2">
    <location>
        <begin position="113"/>
        <end position="283"/>
    </location>
</feature>
<dbReference type="Gene3D" id="1.10.443.10">
    <property type="entry name" value="Intergrase catalytic core"/>
    <property type="match status" value="1"/>
</dbReference>
<evidence type="ECO:0000313" key="4">
    <source>
        <dbReference type="Proteomes" id="UP000006247"/>
    </source>
</evidence>
<dbReference type="CDD" id="cd00397">
    <property type="entry name" value="DNA_BRE_C"/>
    <property type="match status" value="1"/>
</dbReference>
<dbReference type="PROSITE" id="PS51898">
    <property type="entry name" value="TYR_RECOMBINASE"/>
    <property type="match status" value="1"/>
</dbReference>
<reference evidence="3 4" key="1">
    <citation type="submission" date="2009-01" db="EMBL/GenBank/DDBJ databases">
        <authorList>
            <person name="Fulton L."/>
            <person name="Clifton S."/>
            <person name="Chinwalla A.T."/>
            <person name="Mitreva M."/>
            <person name="Sodergren E."/>
            <person name="Weinstock G."/>
            <person name="Clifton S."/>
            <person name="Dooling D.J."/>
            <person name="Fulton B."/>
            <person name="Minx P."/>
            <person name="Pepin K.H."/>
            <person name="Johnson M."/>
            <person name="Bhonagiri V."/>
            <person name="Nash W.E."/>
            <person name="Mardis E.R."/>
            <person name="Wilson R.K."/>
        </authorList>
    </citation>
    <scope>NUCLEOTIDE SEQUENCE [LARGE SCALE GENOMIC DNA]</scope>
    <source>
        <strain evidence="3 4">ATCC 33806</strain>
    </source>
</reference>
<comment type="caution">
    <text evidence="3">The sequence shown here is derived from an EMBL/GenBank/DDBJ whole genome shotgun (WGS) entry which is preliminary data.</text>
</comment>
<dbReference type="AlphaFoldDB" id="C0E1A3"/>
<name>C0E1A3_9CORY</name>
<dbReference type="Proteomes" id="UP000006247">
    <property type="component" value="Unassembled WGS sequence"/>
</dbReference>
<dbReference type="HOGENOM" id="CLU_027562_9_7_11"/>
<dbReference type="Pfam" id="PF00589">
    <property type="entry name" value="Phage_integrase"/>
    <property type="match status" value="1"/>
</dbReference>
<gene>
    <name evidence="3" type="ORF">CORMATOL_00753</name>
</gene>
<evidence type="ECO:0000256" key="1">
    <source>
        <dbReference type="ARBA" id="ARBA00023172"/>
    </source>
</evidence>
<evidence type="ECO:0000313" key="3">
    <source>
        <dbReference type="EMBL" id="EEG27728.1"/>
    </source>
</evidence>
<dbReference type="EMBL" id="ACEB01000007">
    <property type="protein sequence ID" value="EEG27728.1"/>
    <property type="molecule type" value="Genomic_DNA"/>
</dbReference>
<dbReference type="InterPro" id="IPR011010">
    <property type="entry name" value="DNA_brk_join_enz"/>
</dbReference>